<keyword evidence="2" id="KW-0732">Signal</keyword>
<organism evidence="4 5">
    <name type="scientific">Hymenoscyphus fraxineus</name>
    <dbReference type="NCBI Taxonomy" id="746836"/>
    <lineage>
        <taxon>Eukaryota</taxon>
        <taxon>Fungi</taxon>
        <taxon>Dikarya</taxon>
        <taxon>Ascomycota</taxon>
        <taxon>Pezizomycotina</taxon>
        <taxon>Leotiomycetes</taxon>
        <taxon>Helotiales</taxon>
        <taxon>Helotiaceae</taxon>
        <taxon>Hymenoscyphus</taxon>
    </lineage>
</organism>
<evidence type="ECO:0000256" key="1">
    <source>
        <dbReference type="SAM" id="MobiDB-lite"/>
    </source>
</evidence>
<name>A0A9N9PR98_9HELO</name>
<feature type="compositionally biased region" description="Low complexity" evidence="1">
    <location>
        <begin position="315"/>
        <end position="324"/>
    </location>
</feature>
<evidence type="ECO:0000313" key="5">
    <source>
        <dbReference type="Proteomes" id="UP000696280"/>
    </source>
</evidence>
<keyword evidence="5" id="KW-1185">Reference proteome</keyword>
<comment type="caution">
    <text evidence="4">The sequence shown here is derived from an EMBL/GenBank/DDBJ whole genome shotgun (WGS) entry which is preliminary data.</text>
</comment>
<feature type="signal peptide" evidence="2">
    <location>
        <begin position="1"/>
        <end position="20"/>
    </location>
</feature>
<dbReference type="Proteomes" id="UP000696280">
    <property type="component" value="Unassembled WGS sequence"/>
</dbReference>
<dbReference type="InterPro" id="IPR056002">
    <property type="entry name" value="DUF7580"/>
</dbReference>
<feature type="domain" description="DUF7580" evidence="3">
    <location>
        <begin position="392"/>
        <end position="636"/>
    </location>
</feature>
<feature type="chain" id="PRO_5040113340" description="DUF7580 domain-containing protein" evidence="2">
    <location>
        <begin position="21"/>
        <end position="641"/>
    </location>
</feature>
<reference evidence="4" key="1">
    <citation type="submission" date="2021-07" db="EMBL/GenBank/DDBJ databases">
        <authorList>
            <person name="Durling M."/>
        </authorList>
    </citation>
    <scope>NUCLEOTIDE SEQUENCE</scope>
</reference>
<protein>
    <recommendedName>
        <fullName evidence="3">DUF7580 domain-containing protein</fullName>
    </recommendedName>
</protein>
<accession>A0A9N9PR98</accession>
<evidence type="ECO:0000259" key="3">
    <source>
        <dbReference type="Pfam" id="PF24476"/>
    </source>
</evidence>
<gene>
    <name evidence="4" type="ORF">HYFRA_00012205</name>
</gene>
<dbReference type="PANTHER" id="PTHR35186">
    <property type="entry name" value="ANK_REP_REGION DOMAIN-CONTAINING PROTEIN"/>
    <property type="match status" value="1"/>
</dbReference>
<proteinExistence type="predicted"/>
<dbReference type="Pfam" id="PF24476">
    <property type="entry name" value="DUF7580"/>
    <property type="match status" value="1"/>
</dbReference>
<evidence type="ECO:0000256" key="2">
    <source>
        <dbReference type="SAM" id="SignalP"/>
    </source>
</evidence>
<dbReference type="AlphaFoldDB" id="A0A9N9PR98"/>
<evidence type="ECO:0000313" key="4">
    <source>
        <dbReference type="EMBL" id="CAG8956661.1"/>
    </source>
</evidence>
<sequence>MSGFEIAGLVLGAFPLLISAAEHYKKGFEPLRHWVRFRSEFLDFIDAVDIEKSIFDATLEEFLISADVPHEELQLLMTDPNYVGWHSEDLVNVLRSRLGHSDLVFKSTIRTLNQTLADLQDMLLPNNGEVNWATDDASKWEYELKRISHSFSNGGERAVKRLESTNEKLRRLFTSHERLQTSRSMSSRKVMKWGHIFECIRCHASSVHMALRKGWNCSCEKSHSTALRLERRHDGGWSSEFYMAFDIQTDHVKPLDIRREVLIRTRKEDVKVDVPSMAPGISGLQPVLNQLRRDFEPESKSSPQVNVMPHPPLKSTSSETPSSISSHVRSVFSRNSSIGSSTIISTSNATGVLHADTGSSRLRIPHRSKPKKSVGFRVETQQVTFVPKPEPCQPQPIQPEVTTEIKDLCSVLKSPNMATSCFGYLCDDEDHHHEIIQLFDKPQAMDETKSVSLEQLIGNRKLNRQQRFIIATILASSLIQLGTTPWMTQKMEKRSIFFNQTKSKVDLEHPYIRHSFPSSKQGNVAQENNGNPPITRFATKESLANLGILLLELCFDQPVESCISWGNYLVNGIAHNKTDYLTAREWVDSVGGQEPDLEPIIRCCVNCSFERPADWGDKSFVQAVYSSIVAPLEKIVTSWAA</sequence>
<feature type="region of interest" description="Disordered" evidence="1">
    <location>
        <begin position="296"/>
        <end position="324"/>
    </location>
</feature>
<dbReference type="EMBL" id="CAJVRL010000072">
    <property type="protein sequence ID" value="CAG8956661.1"/>
    <property type="molecule type" value="Genomic_DNA"/>
</dbReference>
<dbReference type="PANTHER" id="PTHR35186:SF4">
    <property type="entry name" value="PRION-INHIBITION AND PROPAGATION HELO DOMAIN-CONTAINING PROTEIN"/>
    <property type="match status" value="1"/>
</dbReference>
<dbReference type="OrthoDB" id="3565018at2759"/>